<comment type="subunit">
    <text evidence="7">Homodimer. Binds to stalled ribosomes, contacting rRNA.</text>
</comment>
<evidence type="ECO:0000259" key="9">
    <source>
        <dbReference type="PROSITE" id="PS50828"/>
    </source>
</evidence>
<evidence type="ECO:0000256" key="2">
    <source>
        <dbReference type="ARBA" id="ARBA00022741"/>
    </source>
</evidence>
<dbReference type="Gene3D" id="3.40.50.300">
    <property type="entry name" value="P-loop containing nucleotide triphosphate hydrolases"/>
    <property type="match status" value="1"/>
</dbReference>
<comment type="caution">
    <text evidence="10">The sequence shown here is derived from an EMBL/GenBank/DDBJ whole genome shotgun (WGS) entry which is preliminary data.</text>
</comment>
<evidence type="ECO:0000256" key="1">
    <source>
        <dbReference type="ARBA" id="ARBA00022730"/>
    </source>
</evidence>
<accession>A0ABY1NTQ3</accession>
<dbReference type="EMBL" id="FXUB01000005">
    <property type="protein sequence ID" value="SMP17933.1"/>
    <property type="molecule type" value="Genomic_DNA"/>
</dbReference>
<feature type="coiled-coil region" evidence="8">
    <location>
        <begin position="508"/>
        <end position="578"/>
    </location>
</feature>
<keyword evidence="7" id="KW-0255">Endonuclease</keyword>
<keyword evidence="4 7" id="KW-0067">ATP-binding</keyword>
<keyword evidence="2 7" id="KW-0547">Nucleotide-binding</keyword>
<dbReference type="SUPFAM" id="SSF160443">
    <property type="entry name" value="SMR domain-like"/>
    <property type="match status" value="1"/>
</dbReference>
<dbReference type="Proteomes" id="UP001157911">
    <property type="component" value="Unassembled WGS sequence"/>
</dbReference>
<dbReference type="Gene3D" id="3.30.1370.110">
    <property type="match status" value="1"/>
</dbReference>
<evidence type="ECO:0000256" key="3">
    <source>
        <dbReference type="ARBA" id="ARBA00022801"/>
    </source>
</evidence>
<dbReference type="EC" id="3.1.-.-" evidence="7"/>
<dbReference type="SMART" id="SM00463">
    <property type="entry name" value="SMR"/>
    <property type="match status" value="1"/>
</dbReference>
<comment type="similarity">
    <text evidence="7">Belongs to the DNA mismatch repair MutS family. MutS2 subfamily.</text>
</comment>
<dbReference type="HAMAP" id="MF_00092">
    <property type="entry name" value="MutS2"/>
    <property type="match status" value="1"/>
</dbReference>
<dbReference type="InterPro" id="IPR027417">
    <property type="entry name" value="P-loop_NTPase"/>
</dbReference>
<dbReference type="PANTHER" id="PTHR48466:SF2">
    <property type="entry name" value="OS10G0509000 PROTEIN"/>
    <property type="match status" value="1"/>
</dbReference>
<evidence type="ECO:0000313" key="11">
    <source>
        <dbReference type="Proteomes" id="UP001157911"/>
    </source>
</evidence>
<dbReference type="EC" id="3.6.4.-" evidence="7"/>
<dbReference type="Pfam" id="PF00488">
    <property type="entry name" value="MutS_V"/>
    <property type="match status" value="1"/>
</dbReference>
<dbReference type="Pfam" id="PF01713">
    <property type="entry name" value="Smr"/>
    <property type="match status" value="1"/>
</dbReference>
<dbReference type="PIRSF" id="PIRSF005814">
    <property type="entry name" value="MutS_YshD"/>
    <property type="match status" value="1"/>
</dbReference>
<dbReference type="InterPro" id="IPR000432">
    <property type="entry name" value="DNA_mismatch_repair_MutS_C"/>
</dbReference>
<keyword evidence="5 7" id="KW-0694">RNA-binding</keyword>
<comment type="function">
    <text evidence="7">Endonuclease that is involved in the suppression of homologous recombination and thus may have a key role in the control of bacterial genetic diversity.</text>
</comment>
<dbReference type="PROSITE" id="PS00486">
    <property type="entry name" value="DNA_MISMATCH_REPAIR_2"/>
    <property type="match status" value="1"/>
</dbReference>
<keyword evidence="8" id="KW-0175">Coiled coil</keyword>
<evidence type="ECO:0000256" key="4">
    <source>
        <dbReference type="ARBA" id="ARBA00022840"/>
    </source>
</evidence>
<dbReference type="InterPro" id="IPR046893">
    <property type="entry name" value="MSSS"/>
</dbReference>
<dbReference type="InterPro" id="IPR036063">
    <property type="entry name" value="Smr_dom_sf"/>
</dbReference>
<keyword evidence="7" id="KW-0540">Nuclease</keyword>
<dbReference type="PANTHER" id="PTHR48466">
    <property type="entry name" value="OS10G0509000 PROTEIN-RELATED"/>
    <property type="match status" value="1"/>
</dbReference>
<dbReference type="SUPFAM" id="SSF52540">
    <property type="entry name" value="P-loop containing nucleoside triphosphate hydrolases"/>
    <property type="match status" value="1"/>
</dbReference>
<dbReference type="NCBIfam" id="TIGR01069">
    <property type="entry name" value="mutS2"/>
    <property type="match status" value="1"/>
</dbReference>
<dbReference type="InterPro" id="IPR002625">
    <property type="entry name" value="Smr_dom"/>
</dbReference>
<dbReference type="SUPFAM" id="SSF48334">
    <property type="entry name" value="DNA repair protein MutS, domain III"/>
    <property type="match status" value="1"/>
</dbReference>
<dbReference type="InterPro" id="IPR007696">
    <property type="entry name" value="DNA_mismatch_repair_MutS_core"/>
</dbReference>
<evidence type="ECO:0000256" key="7">
    <source>
        <dbReference type="HAMAP-Rule" id="MF_00092"/>
    </source>
</evidence>
<reference evidence="10 11" key="1">
    <citation type="submission" date="2017-05" db="EMBL/GenBank/DDBJ databases">
        <authorList>
            <person name="Varghese N."/>
            <person name="Submissions S."/>
        </authorList>
    </citation>
    <scope>NUCLEOTIDE SEQUENCE [LARGE SCALE GENOMIC DNA]</scope>
    <source>
        <strain evidence="10 11">DSM 15522</strain>
    </source>
</reference>
<keyword evidence="3 7" id="KW-0378">Hydrolase</keyword>
<evidence type="ECO:0000313" key="10">
    <source>
        <dbReference type="EMBL" id="SMP17933.1"/>
    </source>
</evidence>
<evidence type="ECO:0000256" key="8">
    <source>
        <dbReference type="SAM" id="Coils"/>
    </source>
</evidence>
<evidence type="ECO:0000256" key="6">
    <source>
        <dbReference type="ARBA" id="ARBA00023125"/>
    </source>
</evidence>
<keyword evidence="1 7" id="KW-0699">rRNA-binding</keyword>
<organism evidence="10 11">
    <name type="scientific">Desulfurobacterium pacificum</name>
    <dbReference type="NCBI Taxonomy" id="240166"/>
    <lineage>
        <taxon>Bacteria</taxon>
        <taxon>Pseudomonadati</taxon>
        <taxon>Aquificota</taxon>
        <taxon>Aquificia</taxon>
        <taxon>Desulfurobacteriales</taxon>
        <taxon>Desulfurobacteriaceae</taxon>
        <taxon>Desulfurobacterium</taxon>
    </lineage>
</organism>
<evidence type="ECO:0000256" key="5">
    <source>
        <dbReference type="ARBA" id="ARBA00022884"/>
    </source>
</evidence>
<dbReference type="SMART" id="SM00534">
    <property type="entry name" value="MUTSac"/>
    <property type="match status" value="1"/>
</dbReference>
<name>A0ABY1NTQ3_9BACT</name>
<dbReference type="SMART" id="SM00533">
    <property type="entry name" value="MUTSd"/>
    <property type="match status" value="1"/>
</dbReference>
<dbReference type="InterPro" id="IPR005747">
    <property type="entry name" value="MutS2"/>
</dbReference>
<dbReference type="RefSeq" id="WP_283401011.1">
    <property type="nucleotide sequence ID" value="NZ_FXUB01000005.1"/>
</dbReference>
<sequence length="747" mass="84657">MFKGVERQLEFDKILQIASEFAKSVPGKDSVLSIRPIVEKEKVQKELELTSSFCRLLSERPVPLETFPDISSILKKLTAEGVVLGESAFVEILKVIRVASVLRRFFEELDSRFERLKTYSDRIYGFSELKEVLESTFDDYGNVLDTASPSLAAVRREVLELSYRIKRKLEDLVNRYDDVCPDRIVTERDGRYVVLVKPHFRKKFKAIVHDRSSSGQTYYVEPLSVVEDNNKLQELRSREREEIERILKKLSLLVFQHRSQLQSSFKALVEIDRRLAVAQFSLKVKGVMPEFSEEVKLKQAKHPLLLLSDREVVPVDIFLKNGLVITGSNTGGKTVTLKTLGLLSMMAQSGFLIPAEEGSSLRFFKKWMVDIGDEQSIEQSLSTFSAHISNVAKILKEADSDTLVLLDELGAGTDPVEGSSLAVAILEFLKRKRVKTVVTTHFTPVKLYAYKDDYYEVASVLFDEITLKPLYKLVYGLVGKSYALEIASRYGVPQEVIDMAKRILGNEGKIAEDIISALEEEYKKLVKEREELKRKEKELEERERRVLKELSEELRAFIEELEEKSKKALQSAKSGEIKQIVVTAKKKLDSLQVKESKSVDDFSPGMTVKVKSTGRKGKVVEVNRGRGVVKVQLGSIKVEMKPDQLEVVEEVGRKEDVSVVNVERPKRFFPELKLLGMRGEEALRALEEFLDDAAVLGFKSVKVVHGHGAGILKRLVREYLKESPYVKSFRPGKIEEGGDGVTIVELK</sequence>
<keyword evidence="11" id="KW-1185">Reference proteome</keyword>
<feature type="domain" description="Smr" evidence="9">
    <location>
        <begin position="672"/>
        <end position="747"/>
    </location>
</feature>
<feature type="binding site" evidence="7">
    <location>
        <begin position="327"/>
        <end position="334"/>
    </location>
    <ligand>
        <name>ATP</name>
        <dbReference type="ChEBI" id="CHEBI:30616"/>
    </ligand>
</feature>
<dbReference type="InterPro" id="IPR045076">
    <property type="entry name" value="MutS"/>
</dbReference>
<dbReference type="InterPro" id="IPR036187">
    <property type="entry name" value="DNA_mismatch_repair_MutS_sf"/>
</dbReference>
<dbReference type="PROSITE" id="PS50828">
    <property type="entry name" value="SMR"/>
    <property type="match status" value="1"/>
</dbReference>
<gene>
    <name evidence="7" type="primary">mutS2</name>
    <name evidence="7" type="synonym">rqcU</name>
    <name evidence="10" type="ORF">SAMN06265339_1569</name>
</gene>
<keyword evidence="6 7" id="KW-0238">DNA-binding</keyword>
<proteinExistence type="inferred from homology"/>
<protein>
    <recommendedName>
        <fullName evidence="7">Endonuclease MutS2</fullName>
        <ecNumber evidence="7">3.1.-.-</ecNumber>
    </recommendedName>
    <alternativeName>
        <fullName evidence="7">Ribosome-associated protein quality control-upstream factor</fullName>
        <shortName evidence="7">RQC-upstream factor</shortName>
        <shortName evidence="7">RqcU</shortName>
        <ecNumber evidence="7">3.6.4.-</ecNumber>
    </alternativeName>
</protein>
<comment type="function">
    <text evidence="7">Acts as a ribosome collision sensor, splitting the ribosome into its 2 subunits. Detects stalled/collided 70S ribosomes which it binds and splits by an ATP-hydrolysis driven conformational change. Acts upstream of the ribosome quality control system (RQC), a ribosome-associated complex that mediates the extraction of incompletely synthesized nascent chains from stalled ribosomes and their subsequent degradation. Probably generates substrates for RQC.</text>
</comment>
<dbReference type="Pfam" id="PF20297">
    <property type="entry name" value="MSSS"/>
    <property type="match status" value="1"/>
</dbReference>